<evidence type="ECO:0000313" key="1">
    <source>
        <dbReference type="EMBL" id="GAH07383.1"/>
    </source>
</evidence>
<feature type="non-terminal residue" evidence="1">
    <location>
        <position position="1"/>
    </location>
</feature>
<reference evidence="1" key="1">
    <citation type="journal article" date="2014" name="Front. Microbiol.">
        <title>High frequency of phylogenetically diverse reductive dehalogenase-homologous genes in deep subseafloor sedimentary metagenomes.</title>
        <authorList>
            <person name="Kawai M."/>
            <person name="Futagami T."/>
            <person name="Toyoda A."/>
            <person name="Takaki Y."/>
            <person name="Nishi S."/>
            <person name="Hori S."/>
            <person name="Arai W."/>
            <person name="Tsubouchi T."/>
            <person name="Morono Y."/>
            <person name="Uchiyama I."/>
            <person name="Ito T."/>
            <person name="Fujiyama A."/>
            <person name="Inagaki F."/>
            <person name="Takami H."/>
        </authorList>
    </citation>
    <scope>NUCLEOTIDE SEQUENCE</scope>
    <source>
        <strain evidence="1">Expedition CK06-06</strain>
    </source>
</reference>
<dbReference type="EMBL" id="BART01038760">
    <property type="protein sequence ID" value="GAH07383.1"/>
    <property type="molecule type" value="Genomic_DNA"/>
</dbReference>
<protein>
    <submittedName>
        <fullName evidence="1">Uncharacterized protein</fullName>
    </submittedName>
</protein>
<gene>
    <name evidence="1" type="ORF">S01H4_64095</name>
</gene>
<organism evidence="1">
    <name type="scientific">marine sediment metagenome</name>
    <dbReference type="NCBI Taxonomy" id="412755"/>
    <lineage>
        <taxon>unclassified sequences</taxon>
        <taxon>metagenomes</taxon>
        <taxon>ecological metagenomes</taxon>
    </lineage>
</organism>
<accession>X1EFC9</accession>
<proteinExistence type="predicted"/>
<comment type="caution">
    <text evidence="1">The sequence shown here is derived from an EMBL/GenBank/DDBJ whole genome shotgun (WGS) entry which is preliminary data.</text>
</comment>
<sequence>TARANADVRSNLYQKILARRIEMTEIQGGEYGESLSGDPMPYFDRDSLNEDLVSTEERSYRLHCRIENDVTDGTESDFAVTIKIADMGENA</sequence>
<name>X1EFC9_9ZZZZ</name>
<dbReference type="AlphaFoldDB" id="X1EFC9"/>